<dbReference type="Proteomes" id="UP000239724">
    <property type="component" value="Unassembled WGS sequence"/>
</dbReference>
<dbReference type="InterPro" id="IPR032466">
    <property type="entry name" value="Metal_Hydrolase"/>
</dbReference>
<accession>A0A2S6MV53</accession>
<reference evidence="2 3" key="1">
    <citation type="journal article" date="2018" name="Arch. Microbiol.">
        <title>New insights into the metabolic potential of the phototrophic purple bacterium Rhodopila globiformis DSM 161(T) from its draft genome sequence and evidence for a vanadium-dependent nitrogenase.</title>
        <authorList>
            <person name="Imhoff J.F."/>
            <person name="Rahn T."/>
            <person name="Kunzel S."/>
            <person name="Neulinger S.C."/>
        </authorList>
    </citation>
    <scope>NUCLEOTIDE SEQUENCE [LARGE SCALE GENOMIC DNA]</scope>
    <source>
        <strain evidence="2 3">DSM 161</strain>
    </source>
</reference>
<evidence type="ECO:0000259" key="1">
    <source>
        <dbReference type="Pfam" id="PF04909"/>
    </source>
</evidence>
<keyword evidence="2" id="KW-0378">Hydrolase</keyword>
<dbReference type="SUPFAM" id="SSF51556">
    <property type="entry name" value="Metallo-dependent hydrolases"/>
    <property type="match status" value="1"/>
</dbReference>
<organism evidence="2 3">
    <name type="scientific">Rhodopila globiformis</name>
    <name type="common">Rhodopseudomonas globiformis</name>
    <dbReference type="NCBI Taxonomy" id="1071"/>
    <lineage>
        <taxon>Bacteria</taxon>
        <taxon>Pseudomonadati</taxon>
        <taxon>Pseudomonadota</taxon>
        <taxon>Alphaproteobacteria</taxon>
        <taxon>Acetobacterales</taxon>
        <taxon>Acetobacteraceae</taxon>
        <taxon>Rhodopila</taxon>
    </lineage>
</organism>
<keyword evidence="3" id="KW-1185">Reference proteome</keyword>
<dbReference type="InterPro" id="IPR006680">
    <property type="entry name" value="Amidohydro-rel"/>
</dbReference>
<dbReference type="AlphaFoldDB" id="A0A2S6MV53"/>
<dbReference type="EMBL" id="NHRY01000272">
    <property type="protein sequence ID" value="PPQ26246.1"/>
    <property type="molecule type" value="Genomic_DNA"/>
</dbReference>
<sequence>MGSYLSEQELARLAPAEEAAFQSPVPTQMITNCEFNPLPQTEQQRKVEGRLKDIADTAGRKLGLDRRGFLRTGCGMAAAFVAMNDVYGPLFKIDAAEAAEPDAAAARSAGLSKQFIFDDQLHFVRDDYSYEGLLGLGHWAAENWNPAMKKEAVGMTLERYKFANFLREIYFDSDTKIGLLSGAPFDDPSKWLLSNDQIKQAADTVNRVAGSRRLLYHSLITPKQPGWMDEVDRVIADVHPTSWKGYTIGDPLAVKTTRYPWRLDDETLMYPFYEKAVRAGITNICIHKGLMPRDYETSTPNVWHYATVEDLPKAAKDWPQINFIIYHSALRPFLEDTQAELDEFERTGYIRWVSDLAAIPDKHGVKNVYAEIGTSFAVSAVSNPRFCAAFLGTLVKGVGYDHILWGTDSVWYGSPQWQIEAFRRLEIPEDMQKKHGFAPLGAADGQVKGAILGYNGARLYALDLRAAADQLPYDGIAQRKAAYLDQGEGRSNTAYGYVVPA</sequence>
<dbReference type="Gene3D" id="3.20.20.140">
    <property type="entry name" value="Metal-dependent hydrolases"/>
    <property type="match status" value="1"/>
</dbReference>
<dbReference type="RefSeq" id="WP_104523025.1">
    <property type="nucleotide sequence ID" value="NZ_NHRY01000272.1"/>
</dbReference>
<protein>
    <submittedName>
        <fullName evidence="2">Amidohydrolase</fullName>
    </submittedName>
</protein>
<dbReference type="Pfam" id="PF04909">
    <property type="entry name" value="Amidohydro_2"/>
    <property type="match status" value="1"/>
</dbReference>
<gene>
    <name evidence="2" type="ORF">CCS01_30990</name>
</gene>
<dbReference type="GO" id="GO:0016787">
    <property type="term" value="F:hydrolase activity"/>
    <property type="evidence" value="ECO:0007669"/>
    <property type="project" value="UniProtKB-KW"/>
</dbReference>
<evidence type="ECO:0000313" key="3">
    <source>
        <dbReference type="Proteomes" id="UP000239724"/>
    </source>
</evidence>
<feature type="domain" description="Amidohydrolase-related" evidence="1">
    <location>
        <begin position="262"/>
        <end position="461"/>
    </location>
</feature>
<dbReference type="OrthoDB" id="7325417at2"/>
<comment type="caution">
    <text evidence="2">The sequence shown here is derived from an EMBL/GenBank/DDBJ whole genome shotgun (WGS) entry which is preliminary data.</text>
</comment>
<dbReference type="PANTHER" id="PTHR42889">
    <property type="entry name" value="BLR3681 PROTEIN"/>
    <property type="match status" value="1"/>
</dbReference>
<proteinExistence type="predicted"/>
<dbReference type="PANTHER" id="PTHR42889:SF1">
    <property type="entry name" value="BLR3681 PROTEIN"/>
    <property type="match status" value="1"/>
</dbReference>
<evidence type="ECO:0000313" key="2">
    <source>
        <dbReference type="EMBL" id="PPQ26246.1"/>
    </source>
</evidence>
<name>A0A2S6MV53_RHOGL</name>